<evidence type="ECO:0000313" key="2">
    <source>
        <dbReference type="Proteomes" id="UP000035763"/>
    </source>
</evidence>
<proteinExistence type="predicted"/>
<sequence>MSLPRALFASLFDDAAVFPPGNSPLDTAVAEHRRLARGFHRDLIGPLLLPPAAIPAALDLAGLAELTDPQDAETSPPPQDSGPLQIVIAARPGTPREEVEYAAQLASADSRVEPRAVEIGWDEGWERIDLPAPTVVVEIPRGTEQALALTEIATAAAERPDTRYAAKFRTGATDTWAWPTEHELATSIQGAIAMEVPLKLTGGLHHAVRGSYPEAPGRNPQDMHGVLNVLAAFAAARAGRPVSAIQATLEQRDPGPLIAGLSALNPVSAARLRGDFPSYGCCTVTDPITELITLDVLEGPRS</sequence>
<name>W6JSG3_9MICO</name>
<dbReference type="EMBL" id="CAJA01000021">
    <property type="protein sequence ID" value="CCH71873.1"/>
    <property type="molecule type" value="Genomic_DNA"/>
</dbReference>
<gene>
    <name evidence="1" type="ORF">BN11_1170003</name>
</gene>
<accession>W6JSG3</accession>
<dbReference type="RefSeq" id="WP_083433637.1">
    <property type="nucleotide sequence ID" value="NZ_HG764815.1"/>
</dbReference>
<protein>
    <submittedName>
        <fullName evidence="1">Uncharacterized protein</fullName>
    </submittedName>
</protein>
<dbReference type="AlphaFoldDB" id="W6JSG3"/>
<evidence type="ECO:0000313" key="1">
    <source>
        <dbReference type="EMBL" id="CCH71873.1"/>
    </source>
</evidence>
<dbReference type="OrthoDB" id="9778153at2"/>
<comment type="caution">
    <text evidence="1">The sequence shown here is derived from an EMBL/GenBank/DDBJ whole genome shotgun (WGS) entry which is preliminary data.</text>
</comment>
<organism evidence="1 2">
    <name type="scientific">Nostocoides australiense Ben110</name>
    <dbReference type="NCBI Taxonomy" id="1193182"/>
    <lineage>
        <taxon>Bacteria</taxon>
        <taxon>Bacillati</taxon>
        <taxon>Actinomycetota</taxon>
        <taxon>Actinomycetes</taxon>
        <taxon>Micrococcales</taxon>
        <taxon>Intrasporangiaceae</taxon>
        <taxon>Nostocoides</taxon>
    </lineage>
</organism>
<keyword evidence="2" id="KW-1185">Reference proteome</keyword>
<dbReference type="Proteomes" id="UP000035763">
    <property type="component" value="Unassembled WGS sequence"/>
</dbReference>
<reference evidence="1 2" key="1">
    <citation type="journal article" date="2013" name="ISME J.">
        <title>A metabolic model for members of the genus Tetrasphaera involved in enhanced biological phosphorus removal.</title>
        <authorList>
            <person name="Kristiansen R."/>
            <person name="Nguyen H.T.T."/>
            <person name="Saunders A.M."/>
            <person name="Nielsen J.L."/>
            <person name="Wimmer R."/>
            <person name="Le V.Q."/>
            <person name="McIlroy S.J."/>
            <person name="Petrovski S."/>
            <person name="Seviour R.J."/>
            <person name="Calteau A."/>
            <person name="Nielsen K.L."/>
            <person name="Nielsen P.H."/>
        </authorList>
    </citation>
    <scope>NUCLEOTIDE SEQUENCE [LARGE SCALE GENOMIC DNA]</scope>
    <source>
        <strain evidence="1 2">Ben110</strain>
    </source>
</reference>
<dbReference type="STRING" id="1193182.BN11_1170003"/>